<accession>A0A1H6KXK5</accession>
<dbReference type="RefSeq" id="WP_067776978.1">
    <property type="nucleotide sequence ID" value="NZ_LIGX01000032.1"/>
</dbReference>
<dbReference type="EMBL" id="LT629973">
    <property type="protein sequence ID" value="SEH77717.1"/>
    <property type="molecule type" value="Genomic_DNA"/>
</dbReference>
<dbReference type="Pfam" id="PF11984">
    <property type="entry name" value="DUF3485"/>
    <property type="match status" value="1"/>
</dbReference>
<protein>
    <recommendedName>
        <fullName evidence="1">Methanolan biosynthesis EpsI domain-containing protein</fullName>
    </recommendedName>
</protein>
<keyword evidence="3" id="KW-1185">Reference proteome</keyword>
<reference evidence="3" key="1">
    <citation type="submission" date="2016-09" db="EMBL/GenBank/DDBJ databases">
        <authorList>
            <person name="Koehorst J."/>
        </authorList>
    </citation>
    <scope>NUCLEOTIDE SEQUENCE [LARGE SCALE GENOMIC DNA]</scope>
</reference>
<evidence type="ECO:0000259" key="1">
    <source>
        <dbReference type="Pfam" id="PF11984"/>
    </source>
</evidence>
<name>A0A1H6KXK5_9BACT</name>
<dbReference type="Proteomes" id="UP000176204">
    <property type="component" value="Chromosome I"/>
</dbReference>
<dbReference type="InterPro" id="IPR014263">
    <property type="entry name" value="Methanolan_biosynth_EpsI"/>
</dbReference>
<evidence type="ECO:0000313" key="3">
    <source>
        <dbReference type="Proteomes" id="UP000176204"/>
    </source>
</evidence>
<proteinExistence type="predicted"/>
<gene>
    <name evidence="2" type="ORF">PYTT_0670</name>
</gene>
<dbReference type="STRING" id="1679444.PYTT_0670"/>
<sequence>MNKYSFLKPVLLPVVLGLVLSAIYLLPSHGELAKAAIAEQLPLGTELDGWIGSKRQESDKEREALAVDTVFNKADYIKDSGAVLTRTLRELPCSVSIVFSGSDMNNSIHRPERCLPAQGHENLHSSKKTVKLNNGREIVLTRLASMTRHQEGKLYYIHYYVFIGNHTVTEDHLERTWIDMRDRVLEGRVQSWAYIQLGSYYGDLVGTSEEETDRQLVALIQDLLPQIIKWDQLKD</sequence>
<feature type="domain" description="Methanolan biosynthesis EpsI" evidence="1">
    <location>
        <begin position="14"/>
        <end position="227"/>
    </location>
</feature>
<organism evidence="2 3">
    <name type="scientific">Akkermansia glycaniphila</name>
    <dbReference type="NCBI Taxonomy" id="1679444"/>
    <lineage>
        <taxon>Bacteria</taxon>
        <taxon>Pseudomonadati</taxon>
        <taxon>Verrucomicrobiota</taxon>
        <taxon>Verrucomicrobiia</taxon>
        <taxon>Verrucomicrobiales</taxon>
        <taxon>Akkermansiaceae</taxon>
        <taxon>Akkermansia</taxon>
    </lineage>
</organism>
<dbReference type="OrthoDB" id="9769061at2"/>
<dbReference type="AlphaFoldDB" id="A0A1H6KXK5"/>
<evidence type="ECO:0000313" key="2">
    <source>
        <dbReference type="EMBL" id="SEH77717.1"/>
    </source>
</evidence>
<dbReference type="KEGG" id="agl:PYTT_0670"/>